<name>A0A0B0MN75_GOSAR</name>
<dbReference type="EMBL" id="JRRC01367733">
    <property type="protein sequence ID" value="KHG03578.1"/>
    <property type="molecule type" value="Genomic_DNA"/>
</dbReference>
<protein>
    <submittedName>
        <fullName evidence="1">Uncharacterized protein</fullName>
    </submittedName>
</protein>
<dbReference type="AlphaFoldDB" id="A0A0B0MN75"/>
<sequence length="49" mass="5517">MPWSYSHTYIGILCHDICILVIPKVPTGLSDVVTRSKQIQKYSSQACVH</sequence>
<organism evidence="1 2">
    <name type="scientific">Gossypium arboreum</name>
    <name type="common">Tree cotton</name>
    <name type="synonym">Gossypium nanking</name>
    <dbReference type="NCBI Taxonomy" id="29729"/>
    <lineage>
        <taxon>Eukaryota</taxon>
        <taxon>Viridiplantae</taxon>
        <taxon>Streptophyta</taxon>
        <taxon>Embryophyta</taxon>
        <taxon>Tracheophyta</taxon>
        <taxon>Spermatophyta</taxon>
        <taxon>Magnoliopsida</taxon>
        <taxon>eudicotyledons</taxon>
        <taxon>Gunneridae</taxon>
        <taxon>Pentapetalae</taxon>
        <taxon>rosids</taxon>
        <taxon>malvids</taxon>
        <taxon>Malvales</taxon>
        <taxon>Malvaceae</taxon>
        <taxon>Malvoideae</taxon>
        <taxon>Gossypium</taxon>
    </lineage>
</organism>
<gene>
    <name evidence="1" type="ORF">F383_26878</name>
</gene>
<keyword evidence="2" id="KW-1185">Reference proteome</keyword>
<accession>A0A0B0MN75</accession>
<evidence type="ECO:0000313" key="1">
    <source>
        <dbReference type="EMBL" id="KHG03578.1"/>
    </source>
</evidence>
<evidence type="ECO:0000313" key="2">
    <source>
        <dbReference type="Proteomes" id="UP000032142"/>
    </source>
</evidence>
<proteinExistence type="predicted"/>
<comment type="caution">
    <text evidence="1">The sequence shown here is derived from an EMBL/GenBank/DDBJ whole genome shotgun (WGS) entry which is preliminary data.</text>
</comment>
<dbReference type="Proteomes" id="UP000032142">
    <property type="component" value="Unassembled WGS sequence"/>
</dbReference>
<reference evidence="2" key="1">
    <citation type="submission" date="2014-09" db="EMBL/GenBank/DDBJ databases">
        <authorList>
            <person name="Mudge J."/>
            <person name="Ramaraj T."/>
            <person name="Lindquist I.E."/>
            <person name="Bharti A.K."/>
            <person name="Sundararajan A."/>
            <person name="Cameron C.T."/>
            <person name="Woodward J.E."/>
            <person name="May G.D."/>
            <person name="Brubaker C."/>
            <person name="Broadhvest J."/>
            <person name="Wilkins T.A."/>
        </authorList>
    </citation>
    <scope>NUCLEOTIDE SEQUENCE</scope>
    <source>
        <strain evidence="2">cv. AKA8401</strain>
    </source>
</reference>